<dbReference type="SUPFAM" id="SSF48403">
    <property type="entry name" value="Ankyrin repeat"/>
    <property type="match status" value="3"/>
</dbReference>
<dbReference type="EMBL" id="PKSG01000889">
    <property type="protein sequence ID" value="POR32214.1"/>
    <property type="molecule type" value="Genomic_DNA"/>
</dbReference>
<dbReference type="OrthoDB" id="341259at2759"/>
<protein>
    <submittedName>
        <fullName evidence="4">Ankyrin repeat protein</fullName>
    </submittedName>
</protein>
<evidence type="ECO:0000256" key="1">
    <source>
        <dbReference type="ARBA" id="ARBA00022737"/>
    </source>
</evidence>
<feature type="repeat" description="ANK" evidence="3">
    <location>
        <begin position="354"/>
        <end position="386"/>
    </location>
</feature>
<keyword evidence="1" id="KW-0677">Repeat</keyword>
<organism evidence="4 5">
    <name type="scientific">Tolypocladium paradoxum</name>
    <dbReference type="NCBI Taxonomy" id="94208"/>
    <lineage>
        <taxon>Eukaryota</taxon>
        <taxon>Fungi</taxon>
        <taxon>Dikarya</taxon>
        <taxon>Ascomycota</taxon>
        <taxon>Pezizomycotina</taxon>
        <taxon>Sordariomycetes</taxon>
        <taxon>Hypocreomycetidae</taxon>
        <taxon>Hypocreales</taxon>
        <taxon>Ophiocordycipitaceae</taxon>
        <taxon>Tolypocladium</taxon>
    </lineage>
</organism>
<comment type="caution">
    <text evidence="4">The sequence shown here is derived from an EMBL/GenBank/DDBJ whole genome shotgun (WGS) entry which is preliminary data.</text>
</comment>
<dbReference type="PROSITE" id="PS50297">
    <property type="entry name" value="ANK_REP_REGION"/>
    <property type="match status" value="3"/>
</dbReference>
<dbReference type="AlphaFoldDB" id="A0A2S4KQ02"/>
<accession>A0A2S4KQ02</accession>
<evidence type="ECO:0000256" key="3">
    <source>
        <dbReference type="PROSITE-ProRule" id="PRU00023"/>
    </source>
</evidence>
<dbReference type="Pfam" id="PF12796">
    <property type="entry name" value="Ank_2"/>
    <property type="match status" value="1"/>
</dbReference>
<dbReference type="PANTHER" id="PTHR24198:SF165">
    <property type="entry name" value="ANKYRIN REPEAT-CONTAINING PROTEIN-RELATED"/>
    <property type="match status" value="1"/>
</dbReference>
<name>A0A2S4KQ02_9HYPO</name>
<dbReference type="SMART" id="SM00248">
    <property type="entry name" value="ANK"/>
    <property type="match status" value="6"/>
</dbReference>
<evidence type="ECO:0000256" key="2">
    <source>
        <dbReference type="ARBA" id="ARBA00023043"/>
    </source>
</evidence>
<dbReference type="Gene3D" id="1.25.40.20">
    <property type="entry name" value="Ankyrin repeat-containing domain"/>
    <property type="match status" value="4"/>
</dbReference>
<dbReference type="InterPro" id="IPR036770">
    <property type="entry name" value="Ankyrin_rpt-contain_sf"/>
</dbReference>
<dbReference type="PANTHER" id="PTHR24198">
    <property type="entry name" value="ANKYRIN REPEAT AND PROTEIN KINASE DOMAIN-CONTAINING PROTEIN"/>
    <property type="match status" value="1"/>
</dbReference>
<keyword evidence="2 3" id="KW-0040">ANK repeat</keyword>
<dbReference type="PROSITE" id="PS50088">
    <property type="entry name" value="ANK_REPEAT"/>
    <property type="match status" value="3"/>
</dbReference>
<proteinExistence type="predicted"/>
<feature type="repeat" description="ANK" evidence="3">
    <location>
        <begin position="515"/>
        <end position="547"/>
    </location>
</feature>
<dbReference type="Pfam" id="PF13637">
    <property type="entry name" value="Ank_4"/>
    <property type="match status" value="1"/>
</dbReference>
<feature type="repeat" description="ANK" evidence="3">
    <location>
        <begin position="53"/>
        <end position="85"/>
    </location>
</feature>
<dbReference type="Proteomes" id="UP000237481">
    <property type="component" value="Unassembled WGS sequence"/>
</dbReference>
<evidence type="ECO:0000313" key="4">
    <source>
        <dbReference type="EMBL" id="POR32214.1"/>
    </source>
</evidence>
<keyword evidence="5" id="KW-1185">Reference proteome</keyword>
<dbReference type="InterPro" id="IPR002110">
    <property type="entry name" value="Ankyrin_rpt"/>
</dbReference>
<dbReference type="STRING" id="94208.A0A2S4KQ02"/>
<sequence>MDRRLDVQRRLRETSLDAPDTTLHACIRDNDIPKLRHELLLSGPTEINNQSSDWGAPLHIAVLCDNLAAVRLLLDAGADPLAETLADGPSSPLMVAIRHGNRGIIQRLWAHVPPENHANGRRPFWSCLAYAATFGQVPVVCNLLDWWDSWSAEVRDCALIAAAGRWHAYVVELLLTRFTYSATTLSHALQKAINFKTTTYGEVHELEYDSADYLHQQQLIALLIEAGANPNTLEHGLHLTIQATRYIELVGGLKALLENGADSDAKGDDGQSALHRLGFPIPARRRHPPSYHLHETGIRLLLQHGASVRQPDAVGNTPLHCAAFGSNVHIFQLYLSVLADQGQEAVLSEARNNHGETILHWAAAGGKVDILQCLLSRGAAVHVNNSTPNGWTPLMCALATTGPPWGTPIKRAPEAIQAAELLLLHGADPLISTAEGWTPLHCLALHLDNDPAGDAAQLAMDFILRGVDVAARAPMLVRDPAGQRPSSGHYGRPWGFRVREVMQQLAATQPDLIKHGRTALHWAAERGAVGITKALLENGADPLAVDASGMAPGRLAAESPWLGDRRDIRHELQRILHGAVAREGGVGRVGFAEH</sequence>
<evidence type="ECO:0000313" key="5">
    <source>
        <dbReference type="Proteomes" id="UP000237481"/>
    </source>
</evidence>
<gene>
    <name evidence="4" type="ORF">TPAR_07595</name>
</gene>
<dbReference type="Pfam" id="PF00023">
    <property type="entry name" value="Ank"/>
    <property type="match status" value="2"/>
</dbReference>
<reference evidence="4 5" key="1">
    <citation type="submission" date="2018-01" db="EMBL/GenBank/DDBJ databases">
        <title>Harnessing the power of phylogenomics to disentangle the directionality and signatures of interkingdom host jumping in the parasitic fungal genus Tolypocladium.</title>
        <authorList>
            <person name="Quandt C.A."/>
            <person name="Patterson W."/>
            <person name="Spatafora J.W."/>
        </authorList>
    </citation>
    <scope>NUCLEOTIDE SEQUENCE [LARGE SCALE GENOMIC DNA]</scope>
    <source>
        <strain evidence="4 5">NRBC 100945</strain>
    </source>
</reference>